<evidence type="ECO:0000256" key="5">
    <source>
        <dbReference type="ARBA" id="ARBA00023136"/>
    </source>
</evidence>
<keyword evidence="2" id="KW-1003">Cell membrane</keyword>
<dbReference type="InterPro" id="IPR052192">
    <property type="entry name" value="Insect_Ionotropic_Sensory_Rcpt"/>
</dbReference>
<keyword evidence="10" id="KW-1185">Reference proteome</keyword>
<evidence type="ECO:0000256" key="2">
    <source>
        <dbReference type="ARBA" id="ARBA00022475"/>
    </source>
</evidence>
<sequence>MRSGGRLPGHPQSSTGEFCVGYTIRRDPGESTGIQVTNGTISGGLQGMLLSHIQNHLGFSMSFTPIPGVNGSSHWGRTFSVIRDGLFDLSPSSWTVSHARHALVDFTFPTVTVTVGFGIRTPDAETDTTAFLRPFDESAYAGVVLLLVLLATAAWLLDNRSRLLADRCPSCFVPLKGVPPEERAIIFRKGLDAEHGIMNRQLLRLWEGGVLARERAYWLPETLSESYRCHPGARGWDAIAVSQVYPLFVLLLTSAAASLLILAAEIVHFRWSKNGRKRGTSRS</sequence>
<keyword evidence="3 8" id="KW-0812">Transmembrane</keyword>
<dbReference type="EMBL" id="VIIS01002073">
    <property type="protein sequence ID" value="KAF0288926.1"/>
    <property type="molecule type" value="Genomic_DNA"/>
</dbReference>
<dbReference type="GO" id="GO:0005886">
    <property type="term" value="C:plasma membrane"/>
    <property type="evidence" value="ECO:0007669"/>
    <property type="project" value="UniProtKB-SubCell"/>
</dbReference>
<comment type="caution">
    <text evidence="9">The sequence shown here is derived from an EMBL/GenBank/DDBJ whole genome shotgun (WGS) entry which is preliminary data.</text>
</comment>
<comment type="subcellular location">
    <subcellularLocation>
        <location evidence="1">Cell membrane</location>
        <topology evidence="1">Multi-pass membrane protein</topology>
    </subcellularLocation>
</comment>
<evidence type="ECO:0000313" key="10">
    <source>
        <dbReference type="Proteomes" id="UP000440578"/>
    </source>
</evidence>
<name>A0A6A4V2Q3_AMPAM</name>
<protein>
    <submittedName>
        <fullName evidence="9">Uncharacterized protein</fullName>
    </submittedName>
</protein>
<evidence type="ECO:0000256" key="7">
    <source>
        <dbReference type="ARBA" id="ARBA00023180"/>
    </source>
</evidence>
<feature type="transmembrane region" description="Helical" evidence="8">
    <location>
        <begin position="139"/>
        <end position="157"/>
    </location>
</feature>
<evidence type="ECO:0000256" key="3">
    <source>
        <dbReference type="ARBA" id="ARBA00022692"/>
    </source>
</evidence>
<dbReference type="Proteomes" id="UP000440578">
    <property type="component" value="Unassembled WGS sequence"/>
</dbReference>
<reference evidence="9 10" key="1">
    <citation type="submission" date="2019-07" db="EMBL/GenBank/DDBJ databases">
        <title>Draft genome assembly of a fouling barnacle, Amphibalanus amphitrite (Darwin, 1854): The first reference genome for Thecostraca.</title>
        <authorList>
            <person name="Kim W."/>
        </authorList>
    </citation>
    <scope>NUCLEOTIDE SEQUENCE [LARGE SCALE GENOMIC DNA]</scope>
    <source>
        <strain evidence="9">SNU_AA5</strain>
        <tissue evidence="9">Soma without cirri and trophi</tissue>
    </source>
</reference>
<organism evidence="9 10">
    <name type="scientific">Amphibalanus amphitrite</name>
    <name type="common">Striped barnacle</name>
    <name type="synonym">Balanus amphitrite</name>
    <dbReference type="NCBI Taxonomy" id="1232801"/>
    <lineage>
        <taxon>Eukaryota</taxon>
        <taxon>Metazoa</taxon>
        <taxon>Ecdysozoa</taxon>
        <taxon>Arthropoda</taxon>
        <taxon>Crustacea</taxon>
        <taxon>Multicrustacea</taxon>
        <taxon>Cirripedia</taxon>
        <taxon>Thoracica</taxon>
        <taxon>Thoracicalcarea</taxon>
        <taxon>Balanomorpha</taxon>
        <taxon>Balanoidea</taxon>
        <taxon>Balanidae</taxon>
        <taxon>Amphibalaninae</taxon>
        <taxon>Amphibalanus</taxon>
    </lineage>
</organism>
<dbReference type="AlphaFoldDB" id="A0A6A4V2Q3"/>
<keyword evidence="6" id="KW-0675">Receptor</keyword>
<accession>A0A6A4V2Q3</accession>
<evidence type="ECO:0000256" key="6">
    <source>
        <dbReference type="ARBA" id="ARBA00023170"/>
    </source>
</evidence>
<evidence type="ECO:0000256" key="4">
    <source>
        <dbReference type="ARBA" id="ARBA00022989"/>
    </source>
</evidence>
<evidence type="ECO:0000256" key="1">
    <source>
        <dbReference type="ARBA" id="ARBA00004651"/>
    </source>
</evidence>
<keyword evidence="4 8" id="KW-1133">Transmembrane helix</keyword>
<dbReference type="SUPFAM" id="SSF53850">
    <property type="entry name" value="Periplasmic binding protein-like II"/>
    <property type="match status" value="1"/>
</dbReference>
<evidence type="ECO:0000256" key="8">
    <source>
        <dbReference type="SAM" id="Phobius"/>
    </source>
</evidence>
<proteinExistence type="predicted"/>
<dbReference type="Gene3D" id="3.40.190.10">
    <property type="entry name" value="Periplasmic binding protein-like II"/>
    <property type="match status" value="1"/>
</dbReference>
<evidence type="ECO:0000313" key="9">
    <source>
        <dbReference type="EMBL" id="KAF0288926.1"/>
    </source>
</evidence>
<keyword evidence="7" id="KW-0325">Glycoprotein</keyword>
<gene>
    <name evidence="9" type="ORF">FJT64_012735</name>
</gene>
<keyword evidence="5 8" id="KW-0472">Membrane</keyword>
<feature type="transmembrane region" description="Helical" evidence="8">
    <location>
        <begin position="244"/>
        <end position="267"/>
    </location>
</feature>
<dbReference type="PANTHER" id="PTHR42643:SF24">
    <property type="entry name" value="IONOTROPIC RECEPTOR 60A"/>
    <property type="match status" value="1"/>
</dbReference>
<dbReference type="PANTHER" id="PTHR42643">
    <property type="entry name" value="IONOTROPIC RECEPTOR 20A-RELATED"/>
    <property type="match status" value="1"/>
</dbReference>